<evidence type="ECO:0000259" key="4">
    <source>
        <dbReference type="Pfam" id="PF00248"/>
    </source>
</evidence>
<feature type="site" description="Lowers pKa of active site Tyr" evidence="3">
    <location>
        <position position="78"/>
    </location>
</feature>
<feature type="binding site" evidence="2">
    <location>
        <position position="111"/>
    </location>
    <ligand>
        <name>substrate</name>
    </ligand>
</feature>
<feature type="active site" description="Proton donor" evidence="1">
    <location>
        <position position="53"/>
    </location>
</feature>
<evidence type="ECO:0000256" key="1">
    <source>
        <dbReference type="PIRSR" id="PIRSR000097-1"/>
    </source>
</evidence>
<keyword evidence="6" id="KW-1185">Reference proteome</keyword>
<dbReference type="CDD" id="cd19138">
    <property type="entry name" value="AKR_YeaE"/>
    <property type="match status" value="1"/>
</dbReference>
<gene>
    <name evidence="5" type="ORF">F1189_07790</name>
</gene>
<dbReference type="InterPro" id="IPR020471">
    <property type="entry name" value="AKR"/>
</dbReference>
<comment type="caution">
    <text evidence="5">The sequence shown here is derived from an EMBL/GenBank/DDBJ whole genome shotgun (WGS) entry which is preliminary data.</text>
</comment>
<proteinExistence type="predicted"/>
<sequence>MRSVALPDGTKVPALGQGTWKLGEGERPARQEAAALRLGIELGLTLIDTAEMYGDGASEEVVAAAIAGLRDRVYLVTKAYPQNASRTGLPAACIRSLRRLKTDVIDLYLLHWRGGVPLAETVAAFEKLKAEGKIRQWGVSNLDQDDMEELLAVPGGGACTTNQVLYNPEYRGIEFDLLPWSETRLPLMAYSPVGQGGRLLRSPALRAVATRHGVTPAQVAIAWSLRHPGVISIPKSGSIDHVRENAAAAGLKLTPEDLAEIDRAYPPPRRKVALAML</sequence>
<dbReference type="PRINTS" id="PR00069">
    <property type="entry name" value="ALDKETRDTASE"/>
</dbReference>
<dbReference type="PIRSF" id="PIRSF000097">
    <property type="entry name" value="AKR"/>
    <property type="match status" value="1"/>
</dbReference>
<dbReference type="OrthoDB" id="9772407at2"/>
<dbReference type="PANTHER" id="PTHR43638:SF3">
    <property type="entry name" value="ALDEHYDE REDUCTASE"/>
    <property type="match status" value="1"/>
</dbReference>
<reference evidence="5 6" key="1">
    <citation type="submission" date="2019-09" db="EMBL/GenBank/DDBJ databases">
        <title>Genome sequence of Rhodovastum atsumiense, a diverse member of the Acetobacteraceae family of non-sulfur purple photosynthetic bacteria.</title>
        <authorList>
            <person name="Meyer T."/>
            <person name="Kyndt J."/>
        </authorList>
    </citation>
    <scope>NUCLEOTIDE SEQUENCE [LARGE SCALE GENOMIC DNA]</scope>
    <source>
        <strain evidence="5 6">DSM 21279</strain>
    </source>
</reference>
<dbReference type="PANTHER" id="PTHR43638">
    <property type="entry name" value="OXIDOREDUCTASE, ALDO/KETO REDUCTASE FAMILY PROTEIN"/>
    <property type="match status" value="1"/>
</dbReference>
<organism evidence="5 6">
    <name type="scientific">Rhodovastum atsumiense</name>
    <dbReference type="NCBI Taxonomy" id="504468"/>
    <lineage>
        <taxon>Bacteria</taxon>
        <taxon>Pseudomonadati</taxon>
        <taxon>Pseudomonadota</taxon>
        <taxon>Alphaproteobacteria</taxon>
        <taxon>Acetobacterales</taxon>
        <taxon>Acetobacteraceae</taxon>
        <taxon>Rhodovastum</taxon>
    </lineage>
</organism>
<dbReference type="RefSeq" id="WP_150040156.1">
    <property type="nucleotide sequence ID" value="NZ_OW485601.1"/>
</dbReference>
<dbReference type="AlphaFoldDB" id="A0A5M6J009"/>
<evidence type="ECO:0000256" key="2">
    <source>
        <dbReference type="PIRSR" id="PIRSR000097-2"/>
    </source>
</evidence>
<protein>
    <submittedName>
        <fullName evidence="5">Aldo/keto reductase</fullName>
    </submittedName>
</protein>
<evidence type="ECO:0000256" key="3">
    <source>
        <dbReference type="PIRSR" id="PIRSR000097-3"/>
    </source>
</evidence>
<accession>A0A5M6J009</accession>
<evidence type="ECO:0000313" key="6">
    <source>
        <dbReference type="Proteomes" id="UP000325255"/>
    </source>
</evidence>
<dbReference type="Proteomes" id="UP000325255">
    <property type="component" value="Unassembled WGS sequence"/>
</dbReference>
<dbReference type="Gene3D" id="3.20.20.100">
    <property type="entry name" value="NADP-dependent oxidoreductase domain"/>
    <property type="match status" value="1"/>
</dbReference>
<dbReference type="InterPro" id="IPR023210">
    <property type="entry name" value="NADP_OxRdtase_dom"/>
</dbReference>
<dbReference type="EMBL" id="VWPK01000009">
    <property type="protein sequence ID" value="KAA5612928.1"/>
    <property type="molecule type" value="Genomic_DNA"/>
</dbReference>
<name>A0A5M6J009_9PROT</name>
<dbReference type="Pfam" id="PF00248">
    <property type="entry name" value="Aldo_ket_red"/>
    <property type="match status" value="1"/>
</dbReference>
<feature type="domain" description="NADP-dependent oxidoreductase" evidence="4">
    <location>
        <begin position="15"/>
        <end position="265"/>
    </location>
</feature>
<dbReference type="InterPro" id="IPR036812">
    <property type="entry name" value="NAD(P)_OxRdtase_dom_sf"/>
</dbReference>
<dbReference type="SUPFAM" id="SSF51430">
    <property type="entry name" value="NAD(P)-linked oxidoreductase"/>
    <property type="match status" value="1"/>
</dbReference>
<dbReference type="GO" id="GO:0016491">
    <property type="term" value="F:oxidoreductase activity"/>
    <property type="evidence" value="ECO:0007669"/>
    <property type="project" value="InterPro"/>
</dbReference>
<evidence type="ECO:0000313" key="5">
    <source>
        <dbReference type="EMBL" id="KAA5612928.1"/>
    </source>
</evidence>